<dbReference type="Gene3D" id="3.40.50.620">
    <property type="entry name" value="HUPs"/>
    <property type="match status" value="1"/>
</dbReference>
<dbReference type="PANTHER" id="PTHR43169:SF2">
    <property type="entry name" value="NAD_GMP SYNTHASE DOMAIN-CONTAINING PROTEIN"/>
    <property type="match status" value="1"/>
</dbReference>
<dbReference type="NCBIfam" id="TIGR03573">
    <property type="entry name" value="WbuX"/>
    <property type="match status" value="1"/>
</dbReference>
<dbReference type="Proteomes" id="UP000076603">
    <property type="component" value="Unassembled WGS sequence"/>
</dbReference>
<dbReference type="OrthoDB" id="702at2"/>
<dbReference type="InterPro" id="IPR052188">
    <property type="entry name" value="Ni-pincer_cofactor_biosynth"/>
</dbReference>
<evidence type="ECO:0000256" key="1">
    <source>
        <dbReference type="SAM" id="Coils"/>
    </source>
</evidence>
<dbReference type="PANTHER" id="PTHR43169">
    <property type="entry name" value="EXSB FAMILY PROTEIN"/>
    <property type="match status" value="1"/>
</dbReference>
<dbReference type="EMBL" id="LWAE01000001">
    <property type="protein sequence ID" value="KZL94087.1"/>
    <property type="molecule type" value="Genomic_DNA"/>
</dbReference>
<keyword evidence="3" id="KW-1185">Reference proteome</keyword>
<sequence>MYELKRCSKCVTPETHETIFFNEEGVCNVCKQNEYKKENINWAERELELKNLLEVYRGRGDYDCLVPFSGGKDSTFTLYKLVKDYNLKPLVISFDHGFYRPMVEENKLRTFRELGVDVLKFTPNWKVVKKLMLESLKRKGDFCWHCHTGIYAYPMQVAIKYNVPLVIWGEPSAEYTSYYSYDDGIEQVDEEKFNRFINLGINAEDMVGMLDGSISMRDLSPFTYPKLKDLKSINYRSFCLGSYIPWDVRKQTEIIKAELNWQEEDVEGVPPGYGYEKIECAMQGVRDYLKYIKRGYARTSHLTSIDIRNNRLNREEALELVKKYEGKRPASLDVFLGYLGITEKEFNEIALNQIVHPNECDPEELKKGEELWDQKLWFKGNNNKSIKEIVKEYDNLIKENKLLKEEIEKLKRK</sequence>
<gene>
    <name evidence="2" type="ORF">CLMAG_11400</name>
</gene>
<evidence type="ECO:0000313" key="3">
    <source>
        <dbReference type="Proteomes" id="UP000076603"/>
    </source>
</evidence>
<keyword evidence="1" id="KW-0175">Coiled coil</keyword>
<organism evidence="2 3">
    <name type="scientific">Clostridium magnum DSM 2767</name>
    <dbReference type="NCBI Taxonomy" id="1121326"/>
    <lineage>
        <taxon>Bacteria</taxon>
        <taxon>Bacillati</taxon>
        <taxon>Bacillota</taxon>
        <taxon>Clostridia</taxon>
        <taxon>Eubacteriales</taxon>
        <taxon>Clostridiaceae</taxon>
        <taxon>Clostridium</taxon>
    </lineage>
</organism>
<dbReference type="STRING" id="1121326.CLMAG_11400"/>
<dbReference type="InterPro" id="IPR014729">
    <property type="entry name" value="Rossmann-like_a/b/a_fold"/>
</dbReference>
<dbReference type="PATRIC" id="fig|1121326.3.peg.1101"/>
<dbReference type="RefSeq" id="WP_066619036.1">
    <property type="nucleotide sequence ID" value="NZ_FQXL01000009.1"/>
</dbReference>
<dbReference type="SUPFAM" id="SSF52402">
    <property type="entry name" value="Adenine nucleotide alpha hydrolases-like"/>
    <property type="match status" value="1"/>
</dbReference>
<feature type="coiled-coil region" evidence="1">
    <location>
        <begin position="386"/>
        <end position="413"/>
    </location>
</feature>
<name>A0A162UMP3_9CLOT</name>
<dbReference type="InterPro" id="IPR020022">
    <property type="entry name" value="N-acetyl_sugar_amidoTrfase"/>
</dbReference>
<protein>
    <submittedName>
        <fullName evidence="2">Uncharacterized protein</fullName>
    </submittedName>
</protein>
<dbReference type="AlphaFoldDB" id="A0A162UMP3"/>
<reference evidence="2 3" key="1">
    <citation type="submission" date="2016-04" db="EMBL/GenBank/DDBJ databases">
        <title>Genome sequence of Clostridium magnum DSM 2767.</title>
        <authorList>
            <person name="Poehlein A."/>
            <person name="Uhlig R."/>
            <person name="Fischer R."/>
            <person name="Bahl H."/>
            <person name="Daniel R."/>
        </authorList>
    </citation>
    <scope>NUCLEOTIDE SEQUENCE [LARGE SCALE GENOMIC DNA]</scope>
    <source>
        <strain evidence="2 3">DSM 2767</strain>
    </source>
</reference>
<accession>A0A162UMP3</accession>
<proteinExistence type="predicted"/>
<comment type="caution">
    <text evidence="2">The sequence shown here is derived from an EMBL/GenBank/DDBJ whole genome shotgun (WGS) entry which is preliminary data.</text>
</comment>
<evidence type="ECO:0000313" key="2">
    <source>
        <dbReference type="EMBL" id="KZL94087.1"/>
    </source>
</evidence>